<dbReference type="AlphaFoldDB" id="A0A285IPD4"/>
<evidence type="ECO:0000313" key="5">
    <source>
        <dbReference type="Proteomes" id="UP000219612"/>
    </source>
</evidence>
<dbReference type="SUPFAM" id="SSF51735">
    <property type="entry name" value="NAD(P)-binding Rossmann-fold domains"/>
    <property type="match status" value="1"/>
</dbReference>
<evidence type="ECO:0000313" key="4">
    <source>
        <dbReference type="EMBL" id="SNY49804.1"/>
    </source>
</evidence>
<dbReference type="Gene3D" id="3.40.50.720">
    <property type="entry name" value="NAD(P)-binding Rossmann-like Domain"/>
    <property type="match status" value="1"/>
</dbReference>
<dbReference type="EMBL" id="OBDY01000010">
    <property type="protein sequence ID" value="SNY49804.1"/>
    <property type="molecule type" value="Genomic_DNA"/>
</dbReference>
<dbReference type="PANTHER" id="PTHR48106">
    <property type="entry name" value="QUINONE OXIDOREDUCTASE PIG3-RELATED"/>
    <property type="match status" value="1"/>
</dbReference>
<dbReference type="SMART" id="SM00829">
    <property type="entry name" value="PKS_ER"/>
    <property type="match status" value="1"/>
</dbReference>
<dbReference type="InterPro" id="IPR036291">
    <property type="entry name" value="NAD(P)-bd_dom_sf"/>
</dbReference>
<keyword evidence="2" id="KW-0560">Oxidoreductase</keyword>
<dbReference type="GO" id="GO:0070402">
    <property type="term" value="F:NADPH binding"/>
    <property type="evidence" value="ECO:0007669"/>
    <property type="project" value="TreeGrafter"/>
</dbReference>
<evidence type="ECO:0000256" key="2">
    <source>
        <dbReference type="ARBA" id="ARBA00023002"/>
    </source>
</evidence>
<evidence type="ECO:0000256" key="1">
    <source>
        <dbReference type="ARBA" id="ARBA00022857"/>
    </source>
</evidence>
<sequence>MRAAAFEKPGPPEVLREMEVPTPHAGAGEVRVRVRAAGVQPYDCAVREGWNPAGAPPGFPRIPGNEFAGVVDQVGAGVTDAREGQEVIGFGMLGAYAEYIVVPAEHVTAKPAGMPWEVAGGFSAGAQTAHIALLELGLAKGDTLLIHGAAGAVGTVAVQLGVAWGATVIGTAAPANHDYLRGLGAVPVSYGQGLASRVRDVAPQGIDAVLDGAGGEALDVSLGLTGNVLTLVDHGREGVKVTPPLRSRERLAELAGMYADGLLRVHVRAAYPLARAADAHRDVGSGHGRGKVVVTL</sequence>
<dbReference type="CDD" id="cd05289">
    <property type="entry name" value="MDR_like_2"/>
    <property type="match status" value="1"/>
</dbReference>
<dbReference type="Pfam" id="PF08240">
    <property type="entry name" value="ADH_N"/>
    <property type="match status" value="1"/>
</dbReference>
<dbReference type="Gene3D" id="3.90.180.10">
    <property type="entry name" value="Medium-chain alcohol dehydrogenases, catalytic domain"/>
    <property type="match status" value="1"/>
</dbReference>
<dbReference type="PANTHER" id="PTHR48106:SF18">
    <property type="entry name" value="QUINONE OXIDOREDUCTASE PIG3"/>
    <property type="match status" value="1"/>
</dbReference>
<name>A0A285IPD4_9ACTN</name>
<proteinExistence type="predicted"/>
<dbReference type="GO" id="GO:0016651">
    <property type="term" value="F:oxidoreductase activity, acting on NAD(P)H"/>
    <property type="evidence" value="ECO:0007669"/>
    <property type="project" value="TreeGrafter"/>
</dbReference>
<accession>A0A285IPD4</accession>
<dbReference type="SUPFAM" id="SSF50129">
    <property type="entry name" value="GroES-like"/>
    <property type="match status" value="1"/>
</dbReference>
<dbReference type="RefSeq" id="WP_097322233.1">
    <property type="nucleotide sequence ID" value="NZ_OBDY01000010.1"/>
</dbReference>
<dbReference type="InterPro" id="IPR011032">
    <property type="entry name" value="GroES-like_sf"/>
</dbReference>
<protein>
    <submittedName>
        <fullName evidence="4">NADPH:quinone reductase</fullName>
    </submittedName>
</protein>
<feature type="domain" description="Enoyl reductase (ER)" evidence="3">
    <location>
        <begin position="10"/>
        <end position="294"/>
    </location>
</feature>
<reference evidence="4 5" key="1">
    <citation type="submission" date="2017-09" db="EMBL/GenBank/DDBJ databases">
        <authorList>
            <person name="Ehlers B."/>
            <person name="Leendertz F.H."/>
        </authorList>
    </citation>
    <scope>NUCLEOTIDE SEQUENCE [LARGE SCALE GENOMIC DNA]</scope>
    <source>
        <strain evidence="4 5">CGMCC 4.6857</strain>
    </source>
</reference>
<dbReference type="Proteomes" id="UP000219612">
    <property type="component" value="Unassembled WGS sequence"/>
</dbReference>
<organism evidence="4 5">
    <name type="scientific">Paractinoplanes atraurantiacus</name>
    <dbReference type="NCBI Taxonomy" id="1036182"/>
    <lineage>
        <taxon>Bacteria</taxon>
        <taxon>Bacillati</taxon>
        <taxon>Actinomycetota</taxon>
        <taxon>Actinomycetes</taxon>
        <taxon>Micromonosporales</taxon>
        <taxon>Micromonosporaceae</taxon>
        <taxon>Paractinoplanes</taxon>
    </lineage>
</organism>
<dbReference type="InterPro" id="IPR020843">
    <property type="entry name" value="ER"/>
</dbReference>
<gene>
    <name evidence="4" type="ORF">SAMN05421748_110133</name>
</gene>
<dbReference type="Pfam" id="PF13602">
    <property type="entry name" value="ADH_zinc_N_2"/>
    <property type="match status" value="1"/>
</dbReference>
<dbReference type="OrthoDB" id="3727682at2"/>
<dbReference type="InterPro" id="IPR013154">
    <property type="entry name" value="ADH-like_N"/>
</dbReference>
<keyword evidence="5" id="KW-1185">Reference proteome</keyword>
<evidence type="ECO:0000259" key="3">
    <source>
        <dbReference type="SMART" id="SM00829"/>
    </source>
</evidence>
<keyword evidence="1" id="KW-0521">NADP</keyword>